<dbReference type="Gene3D" id="1.10.287.1350">
    <property type="match status" value="1"/>
</dbReference>
<feature type="domain" description="O-methyltransferase dimerisation" evidence="6">
    <location>
        <begin position="28"/>
        <end position="102"/>
    </location>
</feature>
<sequence>MTETVPNVNGVSAAGEPGDVPPAVRMYEMLYSSLVSQLLIAVAELGVADEAGRTPRHVDELAAATGSDPNALYRALRALASVGVFTEVTPRHFALTPLAETLRSDVPGSMRDLARYVGMPERQRAFSNVIHSLRTGKPAFDHVHGQDWWSYFADHPELGALFNGAMSSMSRMVNSATLDSYDLSDVDVLVDVGGGRGALASTLLERYPGMRALVFDLPRVVPEAAAYLKAAGLSERAQCVGGDFLSSVPTGGDTYVLSWVMHDWNDADSVTILRNVRKAMDSRSRLLIIDEVLPEGDVPHFGKFEDIVMMTLLTGQSRTEAEFLALLEQADLRHVETRPTSSPMSVIVATPE</sequence>
<proteinExistence type="predicted"/>
<evidence type="ECO:0000259" key="6">
    <source>
        <dbReference type="Pfam" id="PF08100"/>
    </source>
</evidence>
<dbReference type="PROSITE" id="PS51683">
    <property type="entry name" value="SAM_OMT_II"/>
    <property type="match status" value="1"/>
</dbReference>
<dbReference type="InterPro" id="IPR029063">
    <property type="entry name" value="SAM-dependent_MTases_sf"/>
</dbReference>
<evidence type="ECO:0000256" key="4">
    <source>
        <dbReference type="PIRSR" id="PIRSR005739-1"/>
    </source>
</evidence>
<dbReference type="AlphaFoldDB" id="W5QK73"/>
<evidence type="ECO:0000256" key="2">
    <source>
        <dbReference type="ARBA" id="ARBA00022679"/>
    </source>
</evidence>
<dbReference type="PIRSF" id="PIRSF005739">
    <property type="entry name" value="O-mtase"/>
    <property type="match status" value="1"/>
</dbReference>
<dbReference type="PANTHER" id="PTHR43712:SF2">
    <property type="entry name" value="O-METHYLTRANSFERASE CICE"/>
    <property type="match status" value="1"/>
</dbReference>
<feature type="active site" description="Proton acceptor" evidence="4">
    <location>
        <position position="262"/>
    </location>
</feature>
<dbReference type="InterPro" id="IPR012967">
    <property type="entry name" value="COMT_dimerisation"/>
</dbReference>
<dbReference type="GO" id="GO:0032259">
    <property type="term" value="P:methylation"/>
    <property type="evidence" value="ECO:0007669"/>
    <property type="project" value="UniProtKB-KW"/>
</dbReference>
<reference evidence="7" key="1">
    <citation type="submission" date="2014-06" db="EMBL/GenBank/DDBJ databases">
        <title>Porothramycin biosynthetic cluster.</title>
        <authorList>
            <person name="Najmanova L."/>
            <person name="Ulanova D."/>
            <person name="Jelinkova M."/>
            <person name="Janata J."/>
        </authorList>
    </citation>
    <scope>NUCLEOTIDE SEQUENCE</scope>
    <source>
        <strain evidence="7">ATCC 39897</strain>
    </source>
</reference>
<dbReference type="Pfam" id="PF00891">
    <property type="entry name" value="Methyltransf_2"/>
    <property type="match status" value="1"/>
</dbReference>
<dbReference type="GO" id="GO:0008171">
    <property type="term" value="F:O-methyltransferase activity"/>
    <property type="evidence" value="ECO:0007669"/>
    <property type="project" value="InterPro"/>
</dbReference>
<dbReference type="GO" id="GO:0046983">
    <property type="term" value="F:protein dimerization activity"/>
    <property type="evidence" value="ECO:0007669"/>
    <property type="project" value="InterPro"/>
</dbReference>
<evidence type="ECO:0000313" key="7">
    <source>
        <dbReference type="EMBL" id="AEA29649.1"/>
    </source>
</evidence>
<dbReference type="CDD" id="cd02440">
    <property type="entry name" value="AdoMet_MTases"/>
    <property type="match status" value="1"/>
</dbReference>
<keyword evidence="3" id="KW-0949">S-adenosyl-L-methionine</keyword>
<organism evidence="7">
    <name type="scientific">Streptomyces albus subsp. albus</name>
    <dbReference type="NCBI Taxonomy" id="67257"/>
    <lineage>
        <taxon>Bacteria</taxon>
        <taxon>Bacillati</taxon>
        <taxon>Actinomycetota</taxon>
        <taxon>Actinomycetes</taxon>
        <taxon>Kitasatosporales</taxon>
        <taxon>Streptomycetaceae</taxon>
        <taxon>Streptomyces</taxon>
    </lineage>
</organism>
<dbReference type="InterPro" id="IPR016461">
    <property type="entry name" value="COMT-like"/>
</dbReference>
<dbReference type="SUPFAM" id="SSF53335">
    <property type="entry name" value="S-adenosyl-L-methionine-dependent methyltransferases"/>
    <property type="match status" value="1"/>
</dbReference>
<dbReference type="Gene3D" id="3.40.50.150">
    <property type="entry name" value="Vaccinia Virus protein VP39"/>
    <property type="match status" value="1"/>
</dbReference>
<accession>W5QK73</accession>
<dbReference type="Pfam" id="PF08100">
    <property type="entry name" value="Dimerisation"/>
    <property type="match status" value="1"/>
</dbReference>
<dbReference type="EMBL" id="HQ872605">
    <property type="protein sequence ID" value="AEA29649.1"/>
    <property type="molecule type" value="Genomic_DNA"/>
</dbReference>
<keyword evidence="2 7" id="KW-0808">Transferase</keyword>
<dbReference type="InterPro" id="IPR001077">
    <property type="entry name" value="COMT_C"/>
</dbReference>
<protein>
    <submittedName>
        <fullName evidence="7">Putative O-methyltransferase</fullName>
    </submittedName>
</protein>
<dbReference type="InterPro" id="IPR036390">
    <property type="entry name" value="WH_DNA-bd_sf"/>
</dbReference>
<evidence type="ECO:0000256" key="1">
    <source>
        <dbReference type="ARBA" id="ARBA00022603"/>
    </source>
</evidence>
<name>W5QK73_9ACTN</name>
<keyword evidence="1 7" id="KW-0489">Methyltransferase</keyword>
<dbReference type="Gene3D" id="1.10.10.10">
    <property type="entry name" value="Winged helix-like DNA-binding domain superfamily/Winged helix DNA-binding domain"/>
    <property type="match status" value="1"/>
</dbReference>
<dbReference type="InterPro" id="IPR036388">
    <property type="entry name" value="WH-like_DNA-bd_sf"/>
</dbReference>
<evidence type="ECO:0000256" key="3">
    <source>
        <dbReference type="ARBA" id="ARBA00022691"/>
    </source>
</evidence>
<dbReference type="SUPFAM" id="SSF46785">
    <property type="entry name" value="Winged helix' DNA-binding domain"/>
    <property type="match status" value="1"/>
</dbReference>
<feature type="domain" description="O-methyltransferase C-terminal" evidence="5">
    <location>
        <begin position="131"/>
        <end position="330"/>
    </location>
</feature>
<dbReference type="PANTHER" id="PTHR43712">
    <property type="entry name" value="PUTATIVE (AFU_ORTHOLOGUE AFUA_4G14580)-RELATED"/>
    <property type="match status" value="1"/>
</dbReference>
<evidence type="ECO:0000259" key="5">
    <source>
        <dbReference type="Pfam" id="PF00891"/>
    </source>
</evidence>